<keyword evidence="9" id="KW-0391">Immunity</keyword>
<comment type="subcellular location">
    <subcellularLocation>
        <location evidence="3">Cytoplasm</location>
        <location evidence="3">Cytoskeleton</location>
    </subcellularLocation>
    <subcellularLocation>
        <location evidence="2">Nucleus</location>
    </subcellularLocation>
</comment>
<dbReference type="PANTHER" id="PTHR46755:SF5">
    <property type="entry name" value="METHIONINE-R-SULFOXIDE REDUCTASE B1"/>
    <property type="match status" value="1"/>
</dbReference>
<feature type="domain" description="MsrB" evidence="17">
    <location>
        <begin position="1"/>
        <end position="104"/>
    </location>
</feature>
<evidence type="ECO:0000256" key="1">
    <source>
        <dbReference type="ARBA" id="ARBA00001947"/>
    </source>
</evidence>
<dbReference type="PANTHER" id="PTHR46755">
    <property type="entry name" value="METHIONINE-R-SULFOXIDE REDUCTASE B1"/>
    <property type="match status" value="1"/>
</dbReference>
<evidence type="ECO:0000256" key="15">
    <source>
        <dbReference type="ARBA" id="ARBA00048488"/>
    </source>
</evidence>
<dbReference type="InterPro" id="IPR011057">
    <property type="entry name" value="Mss4-like_sf"/>
</dbReference>
<dbReference type="GO" id="GO:0033743">
    <property type="term" value="F:peptide-methionine (R)-S-oxide reductase activity"/>
    <property type="evidence" value="ECO:0007669"/>
    <property type="project" value="UniProtKB-EC"/>
</dbReference>
<evidence type="ECO:0000256" key="16">
    <source>
        <dbReference type="ARBA" id="ARBA00049261"/>
    </source>
</evidence>
<dbReference type="AlphaFoldDB" id="A0A834F760"/>
<keyword evidence="8" id="KW-0862">Zinc</keyword>
<evidence type="ECO:0000256" key="10">
    <source>
        <dbReference type="ARBA" id="ARBA00022933"/>
    </source>
</evidence>
<dbReference type="GO" id="GO:0005634">
    <property type="term" value="C:nucleus"/>
    <property type="evidence" value="ECO:0007669"/>
    <property type="project" value="UniProtKB-SubCell"/>
</dbReference>
<dbReference type="Pfam" id="PF01641">
    <property type="entry name" value="SelR"/>
    <property type="match status" value="1"/>
</dbReference>
<evidence type="ECO:0000256" key="8">
    <source>
        <dbReference type="ARBA" id="ARBA00022833"/>
    </source>
</evidence>
<evidence type="ECO:0000256" key="13">
    <source>
        <dbReference type="ARBA" id="ARBA00023242"/>
    </source>
</evidence>
<keyword evidence="10" id="KW-0712">Selenocysteine</keyword>
<comment type="catalytic activity">
    <reaction evidence="16">
        <text>[thioredoxin]-disulfide + L-methionine + H2O = L-methionine (R)-S-oxide + [thioredoxin]-dithiol</text>
        <dbReference type="Rhea" id="RHEA:21260"/>
        <dbReference type="Rhea" id="RHEA-COMP:10698"/>
        <dbReference type="Rhea" id="RHEA-COMP:10700"/>
        <dbReference type="ChEBI" id="CHEBI:15377"/>
        <dbReference type="ChEBI" id="CHEBI:29950"/>
        <dbReference type="ChEBI" id="CHEBI:50058"/>
        <dbReference type="ChEBI" id="CHEBI:57844"/>
        <dbReference type="ChEBI" id="CHEBI:58773"/>
        <dbReference type="EC" id="1.8.4.14"/>
    </reaction>
</comment>
<comment type="catalytic activity">
    <reaction evidence="15">
        <text>L-methionyl-[protein] + [thioredoxin]-disulfide + H2O = L-methionyl-(R)-S-oxide-[protein] + [thioredoxin]-dithiol</text>
        <dbReference type="Rhea" id="RHEA:24164"/>
        <dbReference type="Rhea" id="RHEA-COMP:10698"/>
        <dbReference type="Rhea" id="RHEA-COMP:10700"/>
        <dbReference type="Rhea" id="RHEA-COMP:12313"/>
        <dbReference type="Rhea" id="RHEA-COMP:12314"/>
        <dbReference type="ChEBI" id="CHEBI:15377"/>
        <dbReference type="ChEBI" id="CHEBI:16044"/>
        <dbReference type="ChEBI" id="CHEBI:29950"/>
        <dbReference type="ChEBI" id="CHEBI:45764"/>
        <dbReference type="ChEBI" id="CHEBI:50058"/>
        <dbReference type="EC" id="1.8.4.12"/>
    </reaction>
</comment>
<evidence type="ECO:0000256" key="2">
    <source>
        <dbReference type="ARBA" id="ARBA00004123"/>
    </source>
</evidence>
<keyword evidence="13" id="KW-0539">Nucleus</keyword>
<organism evidence="18 19">
    <name type="scientific">Oryzias melastigma</name>
    <name type="common">Marine medaka</name>
    <dbReference type="NCBI Taxonomy" id="30732"/>
    <lineage>
        <taxon>Eukaryota</taxon>
        <taxon>Metazoa</taxon>
        <taxon>Chordata</taxon>
        <taxon>Craniata</taxon>
        <taxon>Vertebrata</taxon>
        <taxon>Euteleostomi</taxon>
        <taxon>Actinopterygii</taxon>
        <taxon>Neopterygii</taxon>
        <taxon>Teleostei</taxon>
        <taxon>Neoteleostei</taxon>
        <taxon>Acanthomorphata</taxon>
        <taxon>Ovalentaria</taxon>
        <taxon>Atherinomorphae</taxon>
        <taxon>Beloniformes</taxon>
        <taxon>Adrianichthyidae</taxon>
        <taxon>Oryziinae</taxon>
        <taxon>Oryzias</taxon>
    </lineage>
</organism>
<evidence type="ECO:0000256" key="5">
    <source>
        <dbReference type="ARBA" id="ARBA00022490"/>
    </source>
</evidence>
<accession>A0A834F760</accession>
<dbReference type="Gene3D" id="2.170.150.20">
    <property type="entry name" value="Peptide methionine sulfoxide reductase"/>
    <property type="match status" value="1"/>
</dbReference>
<dbReference type="GO" id="GO:0005856">
    <property type="term" value="C:cytoskeleton"/>
    <property type="evidence" value="ECO:0007669"/>
    <property type="project" value="UniProtKB-SubCell"/>
</dbReference>
<evidence type="ECO:0000256" key="4">
    <source>
        <dbReference type="ARBA" id="ARBA00007174"/>
    </source>
</evidence>
<dbReference type="GO" id="GO:0045087">
    <property type="term" value="P:innate immune response"/>
    <property type="evidence" value="ECO:0007669"/>
    <property type="project" value="UniProtKB-KW"/>
</dbReference>
<evidence type="ECO:0000256" key="7">
    <source>
        <dbReference type="ARBA" id="ARBA00022723"/>
    </source>
</evidence>
<evidence type="ECO:0000256" key="6">
    <source>
        <dbReference type="ARBA" id="ARBA00022588"/>
    </source>
</evidence>
<evidence type="ECO:0000256" key="3">
    <source>
        <dbReference type="ARBA" id="ARBA00004245"/>
    </source>
</evidence>
<evidence type="ECO:0000313" key="19">
    <source>
        <dbReference type="Proteomes" id="UP000646548"/>
    </source>
</evidence>
<keyword evidence="11" id="KW-0560">Oxidoreductase</keyword>
<dbReference type="GO" id="GO:0030091">
    <property type="term" value="P:protein repair"/>
    <property type="evidence" value="ECO:0007669"/>
    <property type="project" value="TreeGrafter"/>
</dbReference>
<dbReference type="GO" id="GO:0046872">
    <property type="term" value="F:metal ion binding"/>
    <property type="evidence" value="ECO:0007669"/>
    <property type="project" value="UniProtKB-KW"/>
</dbReference>
<sequence>MSFCRFVGGEIYKDHFKPGIYVCSNCNHPLFSSRSKFAHSSPWPAFTETLREDSVTKLMETLTAYKVLCGKCSSGLGHEFVNDGPLKTNSKERDGSIQNTCAASGTGQRVTWTGERPEKDALTTDESLTSLTKLSSHQFLTFRPSILKPRPGSLLCGPSAGRTLWYLKLAETLRFR</sequence>
<evidence type="ECO:0000256" key="9">
    <source>
        <dbReference type="ARBA" id="ARBA00022859"/>
    </source>
</evidence>
<comment type="caution">
    <text evidence="18">The sequence shown here is derived from an EMBL/GenBank/DDBJ whole genome shotgun (WGS) entry which is preliminary data.</text>
</comment>
<reference evidence="18" key="1">
    <citation type="journal article" name="BMC Genomics">
        <title>Long-read sequencing and de novo genome assembly of marine medaka (Oryzias melastigma).</title>
        <authorList>
            <person name="Liang P."/>
            <person name="Saqib H.S.A."/>
            <person name="Ni X."/>
            <person name="Shen Y."/>
        </authorList>
    </citation>
    <scope>NUCLEOTIDE SEQUENCE</scope>
    <source>
        <strain evidence="18">Bigg-433</strain>
    </source>
</reference>
<protein>
    <submittedName>
        <fullName evidence="18">Methionine-R-sulfoxide reductase B1-A</fullName>
    </submittedName>
</protein>
<dbReference type="InterPro" id="IPR002579">
    <property type="entry name" value="Met_Sox_Rdtase_MsrB_dom"/>
</dbReference>
<proteinExistence type="inferred from homology"/>
<dbReference type="InterPro" id="IPR052150">
    <property type="entry name" value="MsrB_Met_sulfoxide_reductase"/>
</dbReference>
<keyword evidence="6" id="KW-0399">Innate immunity</keyword>
<keyword evidence="5" id="KW-0963">Cytoplasm</keyword>
<keyword evidence="7" id="KW-0479">Metal-binding</keyword>
<name>A0A834F760_ORYME</name>
<comment type="function">
    <text evidence="14">Methionine-sulfoxide reductase that specifically reduces methionine (R)-sulfoxide back to methionine. While in many cases, methionine oxidation is the result of random oxidation following oxidative stress, methionine oxidation is also a post-translational modification that takes place on specific residue. Acts as a regulator of actin assembly by reducing methionine (R)-sulfoxide mediated by MICALs (MICAL1, MICAL2 or MICAL3) on actin, thereby promoting filament repolymerization. Plays a role in innate immunity by reducing oxidized actin, leading to actin repolymerization in macrophages.</text>
</comment>
<dbReference type="SUPFAM" id="SSF51316">
    <property type="entry name" value="Mss4-like"/>
    <property type="match status" value="1"/>
</dbReference>
<dbReference type="EMBL" id="WKFB01000418">
    <property type="protein sequence ID" value="KAF6723629.1"/>
    <property type="molecule type" value="Genomic_DNA"/>
</dbReference>
<keyword evidence="12" id="KW-0206">Cytoskeleton</keyword>
<evidence type="ECO:0000256" key="11">
    <source>
        <dbReference type="ARBA" id="ARBA00023002"/>
    </source>
</evidence>
<evidence type="ECO:0000256" key="12">
    <source>
        <dbReference type="ARBA" id="ARBA00023212"/>
    </source>
</evidence>
<dbReference type="Proteomes" id="UP000646548">
    <property type="component" value="Unassembled WGS sequence"/>
</dbReference>
<comment type="cofactor">
    <cofactor evidence="1">
        <name>Zn(2+)</name>
        <dbReference type="ChEBI" id="CHEBI:29105"/>
    </cofactor>
</comment>
<evidence type="ECO:0000313" key="18">
    <source>
        <dbReference type="EMBL" id="KAF6723629.1"/>
    </source>
</evidence>
<evidence type="ECO:0000259" key="17">
    <source>
        <dbReference type="PROSITE" id="PS51790"/>
    </source>
</evidence>
<dbReference type="PROSITE" id="PS51790">
    <property type="entry name" value="MSRB"/>
    <property type="match status" value="1"/>
</dbReference>
<gene>
    <name evidence="18" type="ORF">FQA47_011754</name>
</gene>
<dbReference type="GO" id="GO:0033745">
    <property type="term" value="F:L-methionine-(R)-S-oxide reductase activity"/>
    <property type="evidence" value="ECO:0007669"/>
    <property type="project" value="UniProtKB-EC"/>
</dbReference>
<comment type="similarity">
    <text evidence="4">Belongs to the MsrB Met sulfoxide reductase family.</text>
</comment>
<evidence type="ECO:0000256" key="14">
    <source>
        <dbReference type="ARBA" id="ARBA00046083"/>
    </source>
</evidence>